<dbReference type="InterPro" id="IPR011011">
    <property type="entry name" value="Znf_FYVE_PHD"/>
</dbReference>
<evidence type="ECO:0000259" key="5">
    <source>
        <dbReference type="SMART" id="SM00249"/>
    </source>
</evidence>
<feature type="region of interest" description="Disordered" evidence="4">
    <location>
        <begin position="264"/>
        <end position="317"/>
    </location>
</feature>
<keyword evidence="7" id="KW-1185">Reference proteome</keyword>
<dbReference type="Pfam" id="PF00628">
    <property type="entry name" value="PHD"/>
    <property type="match status" value="1"/>
</dbReference>
<feature type="domain" description="Zinc finger PHD-type" evidence="5">
    <location>
        <begin position="195"/>
        <end position="235"/>
    </location>
</feature>
<evidence type="ECO:0000256" key="4">
    <source>
        <dbReference type="SAM" id="MobiDB-lite"/>
    </source>
</evidence>
<keyword evidence="2" id="KW-0863">Zinc-finger</keyword>
<comment type="caution">
    <text evidence="6">The sequence shown here is derived from an EMBL/GenBank/DDBJ whole genome shotgun (WGS) entry which is preliminary data.</text>
</comment>
<organism evidence="6 7">
    <name type="scientific">Albugo candida</name>
    <dbReference type="NCBI Taxonomy" id="65357"/>
    <lineage>
        <taxon>Eukaryota</taxon>
        <taxon>Sar</taxon>
        <taxon>Stramenopiles</taxon>
        <taxon>Oomycota</taxon>
        <taxon>Peronosporomycetes</taxon>
        <taxon>Albuginales</taxon>
        <taxon>Albuginaceae</taxon>
        <taxon>Albugo</taxon>
    </lineage>
</organism>
<keyword evidence="3" id="KW-0862">Zinc</keyword>
<reference evidence="6 7" key="1">
    <citation type="submission" date="2012-05" db="EMBL/GenBank/DDBJ databases">
        <title>Recombination and specialization in a pathogen metapopulation.</title>
        <authorList>
            <person name="Gardiner A."/>
            <person name="Kemen E."/>
            <person name="Schultz-Larsen T."/>
            <person name="MacLean D."/>
            <person name="Van Oosterhout C."/>
            <person name="Jones J.D.G."/>
        </authorList>
    </citation>
    <scope>NUCLEOTIDE SEQUENCE [LARGE SCALE GENOMIC DNA]</scope>
    <source>
        <strain evidence="6 7">Ac Nc2</strain>
    </source>
</reference>
<evidence type="ECO:0000256" key="2">
    <source>
        <dbReference type="ARBA" id="ARBA00022771"/>
    </source>
</evidence>
<dbReference type="PROSITE" id="PS01359">
    <property type="entry name" value="ZF_PHD_1"/>
    <property type="match status" value="1"/>
</dbReference>
<dbReference type="InterPro" id="IPR001965">
    <property type="entry name" value="Znf_PHD"/>
</dbReference>
<feature type="compositionally biased region" description="Basic and acidic residues" evidence="4">
    <location>
        <begin position="279"/>
        <end position="293"/>
    </location>
</feature>
<dbReference type="InterPro" id="IPR019787">
    <property type="entry name" value="Znf_PHD-finger"/>
</dbReference>
<dbReference type="SUPFAM" id="SSF57903">
    <property type="entry name" value="FYVE/PHD zinc finger"/>
    <property type="match status" value="1"/>
</dbReference>
<dbReference type="EMBL" id="CAIX01000022">
    <property type="protein sequence ID" value="CCI41624.1"/>
    <property type="molecule type" value="Genomic_DNA"/>
</dbReference>
<name>A0A024G436_9STRA</name>
<sequence length="619" mass="70032">MSKDKKSVGRNAAPLAKECEKCVTTLKIAANGNDFVCVVCTFIKVQRAQRKCISCGQNECHIFCDWCGRGFHFECAAMENENVSLEKCDTEALYSDFCCYNCDTDTEEGRKRMELRTDHSNYCGECKKPFNLCVVENDRDAKKRGYHLNQAVLVEANDMLYNSIVTQMDPIRDRVKIHFSRWSKTFDDWYAMDDERINESLACDCCNRWFHIGCLPSIKSTGRSKDALYVCPTCVEYAAEYHRTGIVETMEESMYPRKSICDQQNANSNTQSVESEAEEPNHKVSALERDDAIRTQGNGLERKTKKRKRQLSSKAANNMRDHMTKLNVMQAGQSATSHSLLRLLHTCAQSSTENVIQTEGLSSSDTARSACSNDSEQSVIVIKPEILTVNAQEPLKYGDAYQSLFEEAAFSTVPAAACKVTESVSKPLYDTAFSAFDILREVATQSIRSDNPKVSISYGHSTSLKPERNGSELFPEHQIGESAWNATDKPISAKCDNFNDLHFSIRREMYIQFCSLEKIGLLSTEHAQVLRYLIYPTSERFQDLKFVYLVNKHLPAAQLTTHLLELIQTVTLDQKVSDHKYEKSTEIPSSSQSLSNCTFGKSAKTMKPSIQHDSVHFRW</sequence>
<gene>
    <name evidence="6" type="ORF">BN9_024080</name>
</gene>
<dbReference type="InterPro" id="IPR013083">
    <property type="entry name" value="Znf_RING/FYVE/PHD"/>
</dbReference>
<evidence type="ECO:0000313" key="7">
    <source>
        <dbReference type="Proteomes" id="UP000053237"/>
    </source>
</evidence>
<protein>
    <recommendedName>
        <fullName evidence="5">Zinc finger PHD-type domain-containing protein</fullName>
    </recommendedName>
</protein>
<keyword evidence="1" id="KW-0479">Metal-binding</keyword>
<evidence type="ECO:0000256" key="3">
    <source>
        <dbReference type="ARBA" id="ARBA00022833"/>
    </source>
</evidence>
<evidence type="ECO:0000313" key="6">
    <source>
        <dbReference type="EMBL" id="CCI41624.1"/>
    </source>
</evidence>
<dbReference type="SMART" id="SM00249">
    <property type="entry name" value="PHD"/>
    <property type="match status" value="2"/>
</dbReference>
<evidence type="ECO:0000256" key="1">
    <source>
        <dbReference type="ARBA" id="ARBA00022723"/>
    </source>
</evidence>
<proteinExistence type="predicted"/>
<dbReference type="Gene3D" id="3.30.40.10">
    <property type="entry name" value="Zinc/RING finger domain, C3HC4 (zinc finger)"/>
    <property type="match status" value="1"/>
</dbReference>
<accession>A0A024G436</accession>
<feature type="compositionally biased region" description="Polar residues" evidence="4">
    <location>
        <begin position="264"/>
        <end position="274"/>
    </location>
</feature>
<dbReference type="Proteomes" id="UP000053237">
    <property type="component" value="Unassembled WGS sequence"/>
</dbReference>
<dbReference type="InParanoid" id="A0A024G436"/>
<feature type="domain" description="Zinc finger PHD-type" evidence="5">
    <location>
        <begin position="51"/>
        <end position="103"/>
    </location>
</feature>
<dbReference type="OrthoDB" id="21204at2759"/>
<dbReference type="Gene3D" id="2.30.30.140">
    <property type="match status" value="1"/>
</dbReference>
<dbReference type="GO" id="GO:0008270">
    <property type="term" value="F:zinc ion binding"/>
    <property type="evidence" value="ECO:0007669"/>
    <property type="project" value="UniProtKB-KW"/>
</dbReference>
<dbReference type="AlphaFoldDB" id="A0A024G436"/>
<dbReference type="InterPro" id="IPR019786">
    <property type="entry name" value="Zinc_finger_PHD-type_CS"/>
</dbReference>